<dbReference type="PRINTS" id="PR00032">
    <property type="entry name" value="HTHARAC"/>
</dbReference>
<dbReference type="GO" id="GO:0043565">
    <property type="term" value="F:sequence-specific DNA binding"/>
    <property type="evidence" value="ECO:0007669"/>
    <property type="project" value="InterPro"/>
</dbReference>
<evidence type="ECO:0000259" key="9">
    <source>
        <dbReference type="PROSITE" id="PS50983"/>
    </source>
</evidence>
<dbReference type="Proteomes" id="UP000199410">
    <property type="component" value="Unassembled WGS sequence"/>
</dbReference>
<evidence type="ECO:0000256" key="3">
    <source>
        <dbReference type="ARBA" id="ARBA00022448"/>
    </source>
</evidence>
<evidence type="ECO:0000313" key="11">
    <source>
        <dbReference type="Proteomes" id="UP000199410"/>
    </source>
</evidence>
<dbReference type="PANTHER" id="PTHR30532:SF26">
    <property type="entry name" value="IRON(3+)-HYDROXAMATE-BINDING PROTEIN FHUD"/>
    <property type="match status" value="1"/>
</dbReference>
<dbReference type="PROSITE" id="PS50983">
    <property type="entry name" value="FE_B12_PBP"/>
    <property type="match status" value="1"/>
</dbReference>
<dbReference type="EMBL" id="FOEL01000016">
    <property type="protein sequence ID" value="SER50932.1"/>
    <property type="molecule type" value="Genomic_DNA"/>
</dbReference>
<protein>
    <submittedName>
        <fullName evidence="10">Iron complex transport system substrate-binding protein</fullName>
    </submittedName>
</protein>
<gene>
    <name evidence="10" type="ORF">SAMN02787113_03960</name>
</gene>
<dbReference type="Pfam" id="PF12833">
    <property type="entry name" value="HTH_18"/>
    <property type="match status" value="1"/>
</dbReference>
<name>A0A1H9PRW7_9BACI</name>
<comment type="similarity">
    <text evidence="2">Belongs to the bacterial solute-binding protein 8 family.</text>
</comment>
<dbReference type="InterPro" id="IPR002491">
    <property type="entry name" value="ABC_transptr_periplasmic_BD"/>
</dbReference>
<dbReference type="RefSeq" id="WP_139207552.1">
    <property type="nucleotide sequence ID" value="NZ_BJOM01000020.1"/>
</dbReference>
<keyword evidence="5" id="KW-0805">Transcription regulation</keyword>
<evidence type="ECO:0000256" key="2">
    <source>
        <dbReference type="ARBA" id="ARBA00008814"/>
    </source>
</evidence>
<evidence type="ECO:0000256" key="5">
    <source>
        <dbReference type="ARBA" id="ARBA00023015"/>
    </source>
</evidence>
<dbReference type="SUPFAM" id="SSF53807">
    <property type="entry name" value="Helical backbone' metal receptor"/>
    <property type="match status" value="1"/>
</dbReference>
<keyword evidence="4" id="KW-0732">Signal</keyword>
<dbReference type="InterPro" id="IPR009057">
    <property type="entry name" value="Homeodomain-like_sf"/>
</dbReference>
<dbReference type="PROSITE" id="PS01124">
    <property type="entry name" value="HTH_ARAC_FAMILY_2"/>
    <property type="match status" value="1"/>
</dbReference>
<keyword evidence="6" id="KW-0238">DNA-binding</keyword>
<keyword evidence="3" id="KW-0813">Transport</keyword>
<evidence type="ECO:0000256" key="4">
    <source>
        <dbReference type="ARBA" id="ARBA00022729"/>
    </source>
</evidence>
<evidence type="ECO:0000313" key="10">
    <source>
        <dbReference type="EMBL" id="SER50932.1"/>
    </source>
</evidence>
<organism evidence="10 11">
    <name type="scientific">Lysinibacillus fusiformis</name>
    <dbReference type="NCBI Taxonomy" id="28031"/>
    <lineage>
        <taxon>Bacteria</taxon>
        <taxon>Bacillati</taxon>
        <taxon>Bacillota</taxon>
        <taxon>Bacilli</taxon>
        <taxon>Bacillales</taxon>
        <taxon>Bacillaceae</taxon>
        <taxon>Lysinibacillus</taxon>
    </lineage>
</organism>
<keyword evidence="7" id="KW-0804">Transcription</keyword>
<dbReference type="GO" id="GO:0003700">
    <property type="term" value="F:DNA-binding transcription factor activity"/>
    <property type="evidence" value="ECO:0007669"/>
    <property type="project" value="InterPro"/>
</dbReference>
<proteinExistence type="inferred from homology"/>
<dbReference type="SMART" id="SM00342">
    <property type="entry name" value="HTH_ARAC"/>
    <property type="match status" value="1"/>
</dbReference>
<dbReference type="InterPro" id="IPR018060">
    <property type="entry name" value="HTH_AraC"/>
</dbReference>
<dbReference type="Gene3D" id="3.40.50.1980">
    <property type="entry name" value="Nitrogenase molybdenum iron protein domain"/>
    <property type="match status" value="2"/>
</dbReference>
<dbReference type="PROSITE" id="PS00041">
    <property type="entry name" value="HTH_ARAC_FAMILY_1"/>
    <property type="match status" value="1"/>
</dbReference>
<sequence length="636" mass="73214">MNIDDHILLWKSATIQVFDIRYIKIHGDEQPSSFRLPASGFLYAIKGKANVILDNKSYMIESFNIAHAGKGSCLHISAVEDSLEYYLILYKATLPITSRKGMLALWEREKPVQLQYAFQVTNALTLQEKIETMHREWLKQNNIGHFHVKSLFYQIIYELLQQLHQQHVNVQQPDPVEQIQNYIDEYYNLPITRESLAQMLNYSVPYIAKQFKQKTGRSIIDYLIQIRIQKARQLLIHTTLSLQEVASSVGYEDVSYFIRIFKKHSGLTPMKFKQQPKQHKSYRPMYRLSLSNDKKWIQHYIDNDNYYQYKQKGDLLMNKKTKSSMMTTLLLCFTLLLSACSGSAMNTTNNVETKAATNQAAEVQSTTKIVSTVKGDVEIPVDPKRVVTDTYPGFLLTLGIKPVGTQELYMKSPYLKDHNEGITYFEDSLEAVVDLKPDLIITGDEKKYEAFSKIAPTVLIPFTLEMDETLEEFSRILDKEEEVKAWLDDYHQRVAKAKQTVQNIISKNQTVTILAGGAKNDITLYGNGYTGRSFYDGLGLTPPSKVIDDIDPEKPWLQLSPELLTEYAGDYIFMAVDKATETYDYKSEPVWKTLDAVQNDQIFEIDGWSFWFSDPISILGQIEEVTEMIVQQVKRN</sequence>
<dbReference type="Pfam" id="PF01497">
    <property type="entry name" value="Peripla_BP_2"/>
    <property type="match status" value="1"/>
</dbReference>
<comment type="caution">
    <text evidence="10">The sequence shown here is derived from an EMBL/GenBank/DDBJ whole genome shotgun (WGS) entry which is preliminary data.</text>
</comment>
<dbReference type="GO" id="GO:1901678">
    <property type="term" value="P:iron coordination entity transport"/>
    <property type="evidence" value="ECO:0007669"/>
    <property type="project" value="UniProtKB-ARBA"/>
</dbReference>
<reference evidence="10 11" key="1">
    <citation type="submission" date="2016-10" db="EMBL/GenBank/DDBJ databases">
        <authorList>
            <person name="Varghese N."/>
            <person name="Submissions S."/>
        </authorList>
    </citation>
    <scope>NUCLEOTIDE SEQUENCE [LARGE SCALE GENOMIC DNA]</scope>
    <source>
        <strain evidence="10 11">TC-13</strain>
    </source>
</reference>
<accession>A0A1H9PRW7</accession>
<dbReference type="InterPro" id="IPR018062">
    <property type="entry name" value="HTH_AraC-typ_CS"/>
</dbReference>
<comment type="subcellular location">
    <subcellularLocation>
        <location evidence="1">Cell membrane</location>
        <topology evidence="1">Lipid-anchor</topology>
    </subcellularLocation>
</comment>
<evidence type="ECO:0000256" key="1">
    <source>
        <dbReference type="ARBA" id="ARBA00004193"/>
    </source>
</evidence>
<feature type="domain" description="Fe/B12 periplasmic-binding" evidence="9">
    <location>
        <begin position="383"/>
        <end position="633"/>
    </location>
</feature>
<dbReference type="Gene3D" id="1.10.10.60">
    <property type="entry name" value="Homeodomain-like"/>
    <property type="match status" value="2"/>
</dbReference>
<dbReference type="GO" id="GO:0005886">
    <property type="term" value="C:plasma membrane"/>
    <property type="evidence" value="ECO:0007669"/>
    <property type="project" value="UniProtKB-SubCell"/>
</dbReference>
<evidence type="ECO:0000259" key="8">
    <source>
        <dbReference type="PROSITE" id="PS01124"/>
    </source>
</evidence>
<evidence type="ECO:0000256" key="7">
    <source>
        <dbReference type="ARBA" id="ARBA00023163"/>
    </source>
</evidence>
<feature type="domain" description="HTH araC/xylS-type" evidence="8">
    <location>
        <begin position="177"/>
        <end position="275"/>
    </location>
</feature>
<dbReference type="PANTHER" id="PTHR30532">
    <property type="entry name" value="IRON III DICITRATE-BINDING PERIPLASMIC PROTEIN"/>
    <property type="match status" value="1"/>
</dbReference>
<dbReference type="InterPro" id="IPR020449">
    <property type="entry name" value="Tscrpt_reg_AraC-type_HTH"/>
</dbReference>
<dbReference type="SUPFAM" id="SSF46689">
    <property type="entry name" value="Homeodomain-like"/>
    <property type="match status" value="2"/>
</dbReference>
<dbReference type="AlphaFoldDB" id="A0A1H9PRW7"/>
<dbReference type="InterPro" id="IPR051313">
    <property type="entry name" value="Bact_iron-sidero_bind"/>
</dbReference>
<evidence type="ECO:0000256" key="6">
    <source>
        <dbReference type="ARBA" id="ARBA00023125"/>
    </source>
</evidence>
<dbReference type="GO" id="GO:0030288">
    <property type="term" value="C:outer membrane-bounded periplasmic space"/>
    <property type="evidence" value="ECO:0007669"/>
    <property type="project" value="TreeGrafter"/>
</dbReference>